<dbReference type="InterPro" id="IPR010987">
    <property type="entry name" value="Glutathione-S-Trfase_C-like"/>
</dbReference>
<dbReference type="SUPFAM" id="SSF52833">
    <property type="entry name" value="Thioredoxin-like"/>
    <property type="match status" value="1"/>
</dbReference>
<reference evidence="4" key="1">
    <citation type="submission" date="2014-02" db="EMBL/GenBank/DDBJ databases">
        <authorList>
            <person name="Genoscope - CEA"/>
        </authorList>
    </citation>
    <scope>NUCLEOTIDE SEQUENCE</scope>
    <source>
        <strain evidence="4">LS3</strain>
    </source>
</reference>
<dbReference type="Pfam" id="PF02798">
    <property type="entry name" value="GST_N"/>
    <property type="match status" value="1"/>
</dbReference>
<dbReference type="InterPro" id="IPR004046">
    <property type="entry name" value="GST_C"/>
</dbReference>
<gene>
    <name evidence="4" type="ORF">GNLVRS02_ARAD1D48972g</name>
</gene>
<dbReference type="PROSITE" id="PS50404">
    <property type="entry name" value="GST_NTER"/>
    <property type="match status" value="1"/>
</dbReference>
<evidence type="ECO:0000256" key="1">
    <source>
        <dbReference type="ARBA" id="ARBA00007409"/>
    </source>
</evidence>
<organism evidence="4">
    <name type="scientific">Blastobotrys adeninivorans</name>
    <name type="common">Yeast</name>
    <name type="synonym">Arxula adeninivorans</name>
    <dbReference type="NCBI Taxonomy" id="409370"/>
    <lineage>
        <taxon>Eukaryota</taxon>
        <taxon>Fungi</taxon>
        <taxon>Dikarya</taxon>
        <taxon>Ascomycota</taxon>
        <taxon>Saccharomycotina</taxon>
        <taxon>Dipodascomycetes</taxon>
        <taxon>Dipodascales</taxon>
        <taxon>Trichomonascaceae</taxon>
        <taxon>Blastobotrys</taxon>
    </lineage>
</organism>
<protein>
    <submittedName>
        <fullName evidence="4">ARAD1D48972p</fullName>
    </submittedName>
</protein>
<dbReference type="InterPro" id="IPR040079">
    <property type="entry name" value="Glutathione_S-Trfase"/>
</dbReference>
<dbReference type="PhylomeDB" id="A0A060TD89"/>
<dbReference type="Gene3D" id="3.40.30.10">
    <property type="entry name" value="Glutaredoxin"/>
    <property type="match status" value="1"/>
</dbReference>
<dbReference type="AlphaFoldDB" id="A0A060TD89"/>
<reference evidence="4" key="2">
    <citation type="submission" date="2014-06" db="EMBL/GenBank/DDBJ databases">
        <title>The complete genome of Blastobotrys (Arxula) adeninivorans LS3 - a yeast of biotechnological interest.</title>
        <authorList>
            <person name="Kunze G."/>
            <person name="Gaillardin C."/>
            <person name="Czernicka M."/>
            <person name="Durrens P."/>
            <person name="Martin T."/>
            <person name="Boer E."/>
            <person name="Gabaldon T."/>
            <person name="Cruz J."/>
            <person name="Talla E."/>
            <person name="Marck C."/>
            <person name="Goffeau A."/>
            <person name="Barbe V."/>
            <person name="Baret P."/>
            <person name="Baronian K."/>
            <person name="Beier S."/>
            <person name="Bleykasten C."/>
            <person name="Bode R."/>
            <person name="Casaregola S."/>
            <person name="Despons L."/>
            <person name="Fairhead C."/>
            <person name="Giersberg M."/>
            <person name="Gierski P."/>
            <person name="Hahnel U."/>
            <person name="Hartmann A."/>
            <person name="Jankowska D."/>
            <person name="Jubin C."/>
            <person name="Jung P."/>
            <person name="Lafontaine I."/>
            <person name="Leh-Louis V."/>
            <person name="Lemaire M."/>
            <person name="Marcet-Houben M."/>
            <person name="Mascher M."/>
            <person name="Morel G."/>
            <person name="Richard G.-F."/>
            <person name="Riechen J."/>
            <person name="Sacerdot C."/>
            <person name="Sarkar A."/>
            <person name="Savel G."/>
            <person name="Schacherer J."/>
            <person name="Sherman D."/>
            <person name="Straub M.-L."/>
            <person name="Stein N."/>
            <person name="Thierry A."/>
            <person name="Trautwein-Schult A."/>
            <person name="Westhof E."/>
            <person name="Worch S."/>
            <person name="Dujon B."/>
            <person name="Souciet J.-L."/>
            <person name="Wincker P."/>
            <person name="Scholz U."/>
            <person name="Neuveglise N."/>
        </authorList>
    </citation>
    <scope>NUCLEOTIDE SEQUENCE</scope>
    <source>
        <strain evidence="4">LS3</strain>
    </source>
</reference>
<name>A0A060TD89_BLAAD</name>
<dbReference type="InterPro" id="IPR004045">
    <property type="entry name" value="Glutathione_S-Trfase_N"/>
</dbReference>
<evidence type="ECO:0000313" key="4">
    <source>
        <dbReference type="EMBL" id="CDP39065.1"/>
    </source>
</evidence>
<dbReference type="SFLD" id="SFLDG00358">
    <property type="entry name" value="Main_(cytGST)"/>
    <property type="match status" value="1"/>
</dbReference>
<accession>A0A060TD89</accession>
<dbReference type="SFLD" id="SFLDG01150">
    <property type="entry name" value="Main.1:_Beta-like"/>
    <property type="match status" value="1"/>
</dbReference>
<dbReference type="CDD" id="cd03188">
    <property type="entry name" value="GST_C_Beta"/>
    <property type="match status" value="1"/>
</dbReference>
<dbReference type="CDD" id="cd03057">
    <property type="entry name" value="GST_N_Beta"/>
    <property type="match status" value="1"/>
</dbReference>
<dbReference type="PANTHER" id="PTHR44051:SF8">
    <property type="entry name" value="GLUTATHIONE S-TRANSFERASE GSTA"/>
    <property type="match status" value="1"/>
</dbReference>
<dbReference type="Gene3D" id="1.20.1050.10">
    <property type="match status" value="1"/>
</dbReference>
<comment type="similarity">
    <text evidence="1">Belongs to the GST superfamily.</text>
</comment>
<dbReference type="EMBL" id="HG937694">
    <property type="protein sequence ID" value="CDP39065.1"/>
    <property type="molecule type" value="Genomic_DNA"/>
</dbReference>
<feature type="domain" description="GST N-terminal" evidence="2">
    <location>
        <begin position="1"/>
        <end position="84"/>
    </location>
</feature>
<dbReference type="SFLD" id="SFLDS00019">
    <property type="entry name" value="Glutathione_Transferase_(cytos"/>
    <property type="match status" value="1"/>
</dbReference>
<feature type="domain" description="GST C-terminal" evidence="3">
    <location>
        <begin position="89"/>
        <end position="204"/>
    </location>
</feature>
<evidence type="ECO:0000259" key="2">
    <source>
        <dbReference type="PROSITE" id="PS50404"/>
    </source>
</evidence>
<dbReference type="PROSITE" id="PS50405">
    <property type="entry name" value="GST_CTER"/>
    <property type="match status" value="1"/>
</dbReference>
<sequence length="204" mass="22598">MSYTLYYLPGACSLSVHIILAEVGADYKAIALQRGKGGLENAEGNYQSQVNPKGSAPALVHNGATRTEAAVIGRYLASQFPDKLYFPQEGEEMWKALELGNFLSTDLHKSHAPLFGGLGHIAEVREFTFKKLDRTYTYLNKVLEGKKYLLGDKISPLDFYLFNVMLWAGKVNYDLSKFPNLVAFQKTVGERPSVAQALKEEGLA</sequence>
<proteinExistence type="inferred from homology"/>
<evidence type="ECO:0000259" key="3">
    <source>
        <dbReference type="PROSITE" id="PS50405"/>
    </source>
</evidence>
<dbReference type="Pfam" id="PF14497">
    <property type="entry name" value="GST_C_3"/>
    <property type="match status" value="1"/>
</dbReference>
<dbReference type="InterPro" id="IPR036249">
    <property type="entry name" value="Thioredoxin-like_sf"/>
</dbReference>
<dbReference type="InterPro" id="IPR036282">
    <property type="entry name" value="Glutathione-S-Trfase_C_sf"/>
</dbReference>
<dbReference type="SUPFAM" id="SSF47616">
    <property type="entry name" value="GST C-terminal domain-like"/>
    <property type="match status" value="1"/>
</dbReference>
<dbReference type="PANTHER" id="PTHR44051">
    <property type="entry name" value="GLUTATHIONE S-TRANSFERASE-RELATED"/>
    <property type="match status" value="1"/>
</dbReference>